<evidence type="ECO:0000313" key="8">
    <source>
        <dbReference type="Proteomes" id="UP000234752"/>
    </source>
</evidence>
<proteinExistence type="inferred from homology"/>
<evidence type="ECO:0000313" key="7">
    <source>
        <dbReference type="EMBL" id="AUN32157.1"/>
    </source>
</evidence>
<evidence type="ECO:0000256" key="1">
    <source>
        <dbReference type="ARBA" id="ARBA00004651"/>
    </source>
</evidence>
<keyword evidence="3" id="KW-1003">Cell membrane</keyword>
<dbReference type="OrthoDB" id="5393513at2"/>
<dbReference type="GO" id="GO:0005886">
    <property type="term" value="C:plasma membrane"/>
    <property type="evidence" value="ECO:0007669"/>
    <property type="project" value="UniProtKB-SubCell"/>
</dbReference>
<evidence type="ECO:0000256" key="3">
    <source>
        <dbReference type="ARBA" id="ARBA00022475"/>
    </source>
</evidence>
<dbReference type="RefSeq" id="WP_102113704.1">
    <property type="nucleotide sequence ID" value="NZ_BMGN01000006.1"/>
</dbReference>
<evidence type="ECO:0000256" key="2">
    <source>
        <dbReference type="ARBA" id="ARBA00007977"/>
    </source>
</evidence>
<dbReference type="InterPro" id="IPR018383">
    <property type="entry name" value="UPF0324_pro"/>
</dbReference>
<dbReference type="Pfam" id="PF03601">
    <property type="entry name" value="Cons_hypoth698"/>
    <property type="match status" value="1"/>
</dbReference>
<keyword evidence="8" id="KW-1185">Reference proteome</keyword>
<accession>A0A2K9NGE2</accession>
<dbReference type="EMBL" id="CP025612">
    <property type="protein sequence ID" value="AUN32157.1"/>
    <property type="molecule type" value="Genomic_DNA"/>
</dbReference>
<keyword evidence="4" id="KW-0812">Transmembrane</keyword>
<dbReference type="AlphaFoldDB" id="A0A2K9NGE2"/>
<name>A0A2K9NGE2_9PROT</name>
<dbReference type="PANTHER" id="PTHR30106">
    <property type="entry name" value="INNER MEMBRANE PROTEIN YEIH-RELATED"/>
    <property type="match status" value="1"/>
</dbReference>
<reference evidence="7 8" key="1">
    <citation type="submission" date="2017-12" db="EMBL/GenBank/DDBJ databases">
        <title>Genomes of bacteria within cyanobacterial aggregates.</title>
        <authorList>
            <person name="Cai H."/>
        </authorList>
    </citation>
    <scope>NUCLEOTIDE SEQUENCE [LARGE SCALE GENOMIC DNA]</scope>
    <source>
        <strain evidence="7 8">TH16</strain>
    </source>
</reference>
<dbReference type="KEGG" id="ncb:C0V82_17270"/>
<organism evidence="7 8">
    <name type="scientific">Niveispirillum cyanobacteriorum</name>
    <dbReference type="NCBI Taxonomy" id="1612173"/>
    <lineage>
        <taxon>Bacteria</taxon>
        <taxon>Pseudomonadati</taxon>
        <taxon>Pseudomonadota</taxon>
        <taxon>Alphaproteobacteria</taxon>
        <taxon>Rhodospirillales</taxon>
        <taxon>Azospirillaceae</taxon>
        <taxon>Niveispirillum</taxon>
    </lineage>
</organism>
<evidence type="ECO:0000256" key="4">
    <source>
        <dbReference type="ARBA" id="ARBA00022692"/>
    </source>
</evidence>
<sequence length="344" mass="35024">MTFAPWTSQQTRHPLVQRGRDVLPGLLLSAIVALAAAHMSAWQGGPVMLYALVFGMGLNFLAADARCTPGITIATKPILRLGVALLGAKVTLADMLGLGWGAVALAVSGLLVTLTGGYVIGRMLKLPPAHALLSAGSVAICGASAALAISAALPARHQAEKPTLLVVVGVTALSTIAMLAYPLVARLLGLGEVQAGLFFGTTIHDVAQVVGAGYLVSDHTAEVAAIVKLMRVACLVPVVMAVAWIFRDRAVDGAKKASLPTIPLFLLGFMALVAVNSLGLLPAAVLGVMGELSRGCLVVAVAALGMKTSLRDMAALGPRPVAALVGQTALLAVFALGFIALTGI</sequence>
<comment type="similarity">
    <text evidence="2">Belongs to the UPF0324 family.</text>
</comment>
<dbReference type="PANTHER" id="PTHR30106:SF2">
    <property type="entry name" value="UPF0324 INNER MEMBRANE PROTEIN YEIH"/>
    <property type="match status" value="1"/>
</dbReference>
<keyword evidence="6" id="KW-0472">Membrane</keyword>
<gene>
    <name evidence="7" type="ORF">C0V82_17270</name>
</gene>
<protein>
    <submittedName>
        <fullName evidence="7">Putative sulfate exporter family transporter</fullName>
    </submittedName>
</protein>
<keyword evidence="5" id="KW-1133">Transmembrane helix</keyword>
<evidence type="ECO:0000256" key="5">
    <source>
        <dbReference type="ARBA" id="ARBA00022989"/>
    </source>
</evidence>
<dbReference type="Proteomes" id="UP000234752">
    <property type="component" value="Chromosome eg_2"/>
</dbReference>
<evidence type="ECO:0000256" key="6">
    <source>
        <dbReference type="ARBA" id="ARBA00023136"/>
    </source>
</evidence>
<comment type="subcellular location">
    <subcellularLocation>
        <location evidence="1">Cell membrane</location>
        <topology evidence="1">Multi-pass membrane protein</topology>
    </subcellularLocation>
</comment>